<dbReference type="OMA" id="PLICATE"/>
<dbReference type="PROSITE" id="PS50234">
    <property type="entry name" value="VWFA"/>
    <property type="match status" value="1"/>
</dbReference>
<dbReference type="InterPro" id="IPR051266">
    <property type="entry name" value="CLCR"/>
</dbReference>
<organism evidence="2 3">
    <name type="scientific">Paramecium primaurelia</name>
    <dbReference type="NCBI Taxonomy" id="5886"/>
    <lineage>
        <taxon>Eukaryota</taxon>
        <taxon>Sar</taxon>
        <taxon>Alveolata</taxon>
        <taxon>Ciliophora</taxon>
        <taxon>Intramacronucleata</taxon>
        <taxon>Oligohymenophorea</taxon>
        <taxon>Peniculida</taxon>
        <taxon>Parameciidae</taxon>
        <taxon>Paramecium</taxon>
    </lineage>
</organism>
<keyword evidence="3" id="KW-1185">Reference proteome</keyword>
<dbReference type="PANTHER" id="PTHR10579:SF43">
    <property type="entry name" value="ZINC FINGER (C3HC4-TYPE RING FINGER) FAMILY PROTEIN"/>
    <property type="match status" value="1"/>
</dbReference>
<gene>
    <name evidence="2" type="ORF">PPRIM_AZ9-3.1.T0920182</name>
</gene>
<dbReference type="AlphaFoldDB" id="A0A8S1NMA7"/>
<reference evidence="2" key="1">
    <citation type="submission" date="2021-01" db="EMBL/GenBank/DDBJ databases">
        <authorList>
            <consortium name="Genoscope - CEA"/>
            <person name="William W."/>
        </authorList>
    </citation>
    <scope>NUCLEOTIDE SEQUENCE</scope>
</reference>
<dbReference type="PANTHER" id="PTHR10579">
    <property type="entry name" value="CALCIUM-ACTIVATED CHLORIDE CHANNEL REGULATOR"/>
    <property type="match status" value="1"/>
</dbReference>
<sequence>MHMNQNTKNLKHTQPKVFNNQRSHININNNAIQNFEAKQQQSIKELLLNQMETKHLPKHFRSEPLNMGEIPQKNQQFIQNNNNQQLPQLIHNIKKKNNQLASQLQSIEQFDISSQTPQPLHLNIVPSFKPNQHFGLFNINQHDQNHNHLKLISNNSSSKRNQNNQNLNNLPSIFQNQKIFEEKYNSKIIFDDDEYIAPIKTQNNRKLPSQDFSQIIQFEVKSLYNMSKLQKTKDQYLPGIVSIQTKEMETQQHAKRIGVDLICLIDRSSSMRDQKIDMVKKTLIILLDLLESQDRLQLIIFNEEAERLTPLICATEKNKRYFKKMIAKIYAEGGTLISSATNLAFQQLNQRRYKNNVNSIFLLSDGQDEEAVMDIQNQLRTIEEIFTIHTFGFGNDHDAEMMTQICNLKNGSFYFVQEISLLDEFFADALGGLISVIAEQIEISILCKNDKPFQDIEISKTYGQMWQHSGKYLKKIQLQQLSFGSRKDFVFELKLPKFSKKIEDNQRYVKIIEAQLKLKDPNTGENFTKSANLYLTFFNSDEQINQNEEDIEVLTQFYRVKGTEAIEQARKACENNNFELARNIIDHFLIQIQKNNKQVTSKCGQIIQDLEQAKQASQQYQYHQYGLKQMYQLVSNNYQQTGINSQFSMHGKQVQSLEPSYSNQMQQNLVSIVKSKKYPQSCQY</sequence>
<dbReference type="InterPro" id="IPR002035">
    <property type="entry name" value="VWF_A"/>
</dbReference>
<name>A0A8S1NMA7_PARPR</name>
<evidence type="ECO:0000259" key="1">
    <source>
        <dbReference type="PROSITE" id="PS50234"/>
    </source>
</evidence>
<dbReference type="Pfam" id="PF00092">
    <property type="entry name" value="VWA"/>
    <property type="match status" value="1"/>
</dbReference>
<dbReference type="EMBL" id="CAJJDM010000095">
    <property type="protein sequence ID" value="CAD8093220.1"/>
    <property type="molecule type" value="Genomic_DNA"/>
</dbReference>
<dbReference type="SMART" id="SM00327">
    <property type="entry name" value="VWA"/>
    <property type="match status" value="1"/>
</dbReference>
<proteinExistence type="predicted"/>
<protein>
    <recommendedName>
        <fullName evidence="1">VWFA domain-containing protein</fullName>
    </recommendedName>
</protein>
<feature type="domain" description="VWFA" evidence="1">
    <location>
        <begin position="260"/>
        <end position="430"/>
    </location>
</feature>
<dbReference type="Proteomes" id="UP000688137">
    <property type="component" value="Unassembled WGS sequence"/>
</dbReference>
<comment type="caution">
    <text evidence="2">The sequence shown here is derived from an EMBL/GenBank/DDBJ whole genome shotgun (WGS) entry which is preliminary data.</text>
</comment>
<evidence type="ECO:0000313" key="2">
    <source>
        <dbReference type="EMBL" id="CAD8093220.1"/>
    </source>
</evidence>
<accession>A0A8S1NMA7</accession>
<evidence type="ECO:0000313" key="3">
    <source>
        <dbReference type="Proteomes" id="UP000688137"/>
    </source>
</evidence>